<feature type="transmembrane region" description="Helical" evidence="1">
    <location>
        <begin position="70"/>
        <end position="90"/>
    </location>
</feature>
<dbReference type="AlphaFoldDB" id="A0A2M8KX01"/>
<evidence type="ECO:0000256" key="1">
    <source>
        <dbReference type="SAM" id="Phobius"/>
    </source>
</evidence>
<feature type="transmembrane region" description="Helical" evidence="1">
    <location>
        <begin position="39"/>
        <end position="58"/>
    </location>
</feature>
<organism evidence="2 3">
    <name type="scientific">Candidatus Ryanbacteria bacterium CG10_big_fil_rev_8_21_14_0_10_43_42</name>
    <dbReference type="NCBI Taxonomy" id="1974864"/>
    <lineage>
        <taxon>Bacteria</taxon>
        <taxon>Candidatus Ryaniibacteriota</taxon>
    </lineage>
</organism>
<proteinExistence type="predicted"/>
<keyword evidence="1" id="KW-0472">Membrane</keyword>
<keyword evidence="1" id="KW-1133">Transmembrane helix</keyword>
<dbReference type="EMBL" id="PFEF01000006">
    <property type="protein sequence ID" value="PJE64413.1"/>
    <property type="molecule type" value="Genomic_DNA"/>
</dbReference>
<dbReference type="Proteomes" id="UP000229098">
    <property type="component" value="Unassembled WGS sequence"/>
</dbReference>
<feature type="transmembrane region" description="Helical" evidence="1">
    <location>
        <begin position="6"/>
        <end position="27"/>
    </location>
</feature>
<keyword evidence="1" id="KW-0812">Transmembrane</keyword>
<evidence type="ECO:0000313" key="2">
    <source>
        <dbReference type="EMBL" id="PJE64413.1"/>
    </source>
</evidence>
<accession>A0A2M8KX01</accession>
<gene>
    <name evidence="2" type="ORF">COU90_03120</name>
</gene>
<comment type="caution">
    <text evidence="2">The sequence shown here is derived from an EMBL/GenBank/DDBJ whole genome shotgun (WGS) entry which is preliminary data.</text>
</comment>
<evidence type="ECO:0000313" key="3">
    <source>
        <dbReference type="Proteomes" id="UP000229098"/>
    </source>
</evidence>
<reference evidence="3" key="1">
    <citation type="submission" date="2017-09" db="EMBL/GenBank/DDBJ databases">
        <title>Depth-based differentiation of microbial function through sediment-hosted aquifers and enrichment of novel symbionts in the deep terrestrial subsurface.</title>
        <authorList>
            <person name="Probst A.J."/>
            <person name="Ladd B."/>
            <person name="Jarett J.K."/>
            <person name="Geller-Mcgrath D.E."/>
            <person name="Sieber C.M.K."/>
            <person name="Emerson J.B."/>
            <person name="Anantharaman K."/>
            <person name="Thomas B.C."/>
            <person name="Malmstrom R."/>
            <person name="Stieglmeier M."/>
            <person name="Klingl A."/>
            <person name="Woyke T."/>
            <person name="Ryan C.M."/>
            <person name="Banfield J.F."/>
        </authorList>
    </citation>
    <scope>NUCLEOTIDE SEQUENCE [LARGE SCALE GENOMIC DNA]</scope>
</reference>
<name>A0A2M8KX01_9BACT</name>
<sequence length="111" mass="12993">MPTWIIFVKIFDIITILLVSASVVWLFATYNEEFSRTPFFLGIFVLAARGLVVGSLYYRDIRKTWNKSVFDAIASTILILRFPFYSNVYFREREKDLKNRSSVKSEDSYGL</sequence>
<protein>
    <submittedName>
        <fullName evidence="2">Uncharacterized protein</fullName>
    </submittedName>
</protein>